<accession>M0KVX1</accession>
<dbReference type="Pfam" id="PF07508">
    <property type="entry name" value="Recombinase"/>
    <property type="match status" value="1"/>
</dbReference>
<dbReference type="EMBL" id="AOLW01000007">
    <property type="protein sequence ID" value="EMA25401.1"/>
    <property type="molecule type" value="Genomic_DNA"/>
</dbReference>
<dbReference type="CDD" id="cd00338">
    <property type="entry name" value="Ser_Recombinase"/>
    <property type="match status" value="1"/>
</dbReference>
<dbReference type="InterPro" id="IPR006119">
    <property type="entry name" value="Resolv_N"/>
</dbReference>
<sequence length="344" mass="38897">MLIRDPIVDEGETGTDFNRPGIQEVAALAEMGEISHLIVDDISRIGRSAPETLAFIANLKSDHDVTILTPTGPLDISQLEDLIQATMHSLVAHMSTQYRSRSSLRSKISNFVDDKDWDSWYDKVPIGYNLADDGWLEVCSEEVDVVDAMFDRFLKTHSYAETARYLNRKYGNKIENNLTYYGVKQAIQNRIYVGEPSITIYSDKIDDEDRVVPDSNLQLLGEEKYQSAQDIVEEIGRTYSDSKESPDTLDPDTAAFRFGLFAATSTSPVLKILCPTCGEPMRCNGQRELDGDWSAHNYQCTDSECATQRKWPYLDEFRDMKSRSDRGEERSDSDSESSDESQNT</sequence>
<evidence type="ECO:0000256" key="3">
    <source>
        <dbReference type="SAM" id="MobiDB-lite"/>
    </source>
</evidence>
<dbReference type="PANTHER" id="PTHR30461:SF2">
    <property type="entry name" value="SERINE RECOMBINASE PINE-RELATED"/>
    <property type="match status" value="1"/>
</dbReference>
<gene>
    <name evidence="5" type="ORF">C442_03046</name>
</gene>
<dbReference type="GO" id="GO:0003677">
    <property type="term" value="F:DNA binding"/>
    <property type="evidence" value="ECO:0007669"/>
    <property type="project" value="UniProtKB-KW"/>
</dbReference>
<keyword evidence="6" id="KW-1185">Reference proteome</keyword>
<keyword evidence="2" id="KW-0233">DNA recombination</keyword>
<feature type="region of interest" description="Disordered" evidence="3">
    <location>
        <begin position="317"/>
        <end position="344"/>
    </location>
</feature>
<dbReference type="InterPro" id="IPR038109">
    <property type="entry name" value="DNA_bind_recomb_sf"/>
</dbReference>
<evidence type="ECO:0000256" key="1">
    <source>
        <dbReference type="ARBA" id="ARBA00023125"/>
    </source>
</evidence>
<dbReference type="Gene3D" id="3.90.1750.20">
    <property type="entry name" value="Putative Large Serine Recombinase, Chain B, Domain 2"/>
    <property type="match status" value="1"/>
</dbReference>
<dbReference type="Pfam" id="PF00239">
    <property type="entry name" value="Resolvase"/>
    <property type="match status" value="1"/>
</dbReference>
<organism evidence="5 6">
    <name type="scientific">Haloarcula amylolytica JCM 13557</name>
    <dbReference type="NCBI Taxonomy" id="1227452"/>
    <lineage>
        <taxon>Archaea</taxon>
        <taxon>Methanobacteriati</taxon>
        <taxon>Methanobacteriota</taxon>
        <taxon>Stenosarchaea group</taxon>
        <taxon>Halobacteria</taxon>
        <taxon>Halobacteriales</taxon>
        <taxon>Haloarculaceae</taxon>
        <taxon>Haloarcula</taxon>
    </lineage>
</organism>
<name>M0KVX1_9EURY</name>
<evidence type="ECO:0000313" key="5">
    <source>
        <dbReference type="EMBL" id="EMA25401.1"/>
    </source>
</evidence>
<dbReference type="GO" id="GO:0000150">
    <property type="term" value="F:DNA strand exchange activity"/>
    <property type="evidence" value="ECO:0007669"/>
    <property type="project" value="InterPro"/>
</dbReference>
<feature type="compositionally biased region" description="Basic and acidic residues" evidence="3">
    <location>
        <begin position="317"/>
        <end position="333"/>
    </location>
</feature>
<reference evidence="5 6" key="1">
    <citation type="journal article" date="2014" name="PLoS Genet.">
        <title>Phylogenetically driven sequencing of extremely halophilic archaea reveals strategies for static and dynamic osmo-response.</title>
        <authorList>
            <person name="Becker E.A."/>
            <person name="Seitzer P.M."/>
            <person name="Tritt A."/>
            <person name="Larsen D."/>
            <person name="Krusor M."/>
            <person name="Yao A.I."/>
            <person name="Wu D."/>
            <person name="Madern D."/>
            <person name="Eisen J.A."/>
            <person name="Darling A.E."/>
            <person name="Facciotti M.T."/>
        </authorList>
    </citation>
    <scope>NUCLEOTIDE SEQUENCE [LARGE SCALE GENOMIC DNA]</scope>
    <source>
        <strain evidence="5 6">JCM 13557</strain>
    </source>
</reference>
<dbReference type="InterPro" id="IPR036162">
    <property type="entry name" value="Resolvase-like_N_sf"/>
</dbReference>
<dbReference type="Proteomes" id="UP000011623">
    <property type="component" value="Unassembled WGS sequence"/>
</dbReference>
<dbReference type="Gene3D" id="3.40.50.1390">
    <property type="entry name" value="Resolvase, N-terminal catalytic domain"/>
    <property type="match status" value="1"/>
</dbReference>
<evidence type="ECO:0000313" key="6">
    <source>
        <dbReference type="Proteomes" id="UP000011623"/>
    </source>
</evidence>
<dbReference type="PANTHER" id="PTHR30461">
    <property type="entry name" value="DNA-INVERTASE FROM LAMBDOID PROPHAGE"/>
    <property type="match status" value="1"/>
</dbReference>
<evidence type="ECO:0000259" key="4">
    <source>
        <dbReference type="PROSITE" id="PS51737"/>
    </source>
</evidence>
<keyword evidence="1" id="KW-0238">DNA-binding</keyword>
<feature type="domain" description="Recombinase" evidence="4">
    <location>
        <begin position="125"/>
        <end position="238"/>
    </location>
</feature>
<dbReference type="InterPro" id="IPR050639">
    <property type="entry name" value="SSR_resolvase"/>
</dbReference>
<dbReference type="AlphaFoldDB" id="M0KVX1"/>
<protein>
    <submittedName>
        <fullName evidence="5">Prophage LambdaW1, site-specific recombinase resolvase family protein</fullName>
    </submittedName>
</protein>
<dbReference type="PROSITE" id="PS51737">
    <property type="entry name" value="RECOMBINASE_DNA_BIND"/>
    <property type="match status" value="1"/>
</dbReference>
<proteinExistence type="predicted"/>
<evidence type="ECO:0000256" key="2">
    <source>
        <dbReference type="ARBA" id="ARBA00023172"/>
    </source>
</evidence>
<feature type="compositionally biased region" description="Acidic residues" evidence="3">
    <location>
        <begin position="334"/>
        <end position="344"/>
    </location>
</feature>
<dbReference type="InterPro" id="IPR011109">
    <property type="entry name" value="DNA_bind_recombinase_dom"/>
</dbReference>
<dbReference type="PATRIC" id="fig|1227452.3.peg.610"/>
<comment type="caution">
    <text evidence="5">The sequence shown here is derived from an EMBL/GenBank/DDBJ whole genome shotgun (WGS) entry which is preliminary data.</text>
</comment>
<dbReference type="SUPFAM" id="SSF53041">
    <property type="entry name" value="Resolvase-like"/>
    <property type="match status" value="1"/>
</dbReference>